<evidence type="ECO:0000313" key="2">
    <source>
        <dbReference type="Proteomes" id="UP000024842"/>
    </source>
</evidence>
<dbReference type="EMBL" id="BAUP01000051">
    <property type="protein sequence ID" value="GAJ45976.1"/>
    <property type="molecule type" value="Genomic_DNA"/>
</dbReference>
<gene>
    <name evidence="1" type="ORF">HE1_00294</name>
</gene>
<sequence length="99" mass="11207">MIVCKFCECFDCFKIGFVRGGKRYECKKCGKNFTRCARKRQAEPPCFIIKRSFNEPNCATFGVSASAVLKWAGTLGSRLCAKIELYPEDNGIVMEVDEF</sequence>
<evidence type="ECO:0000313" key="1">
    <source>
        <dbReference type="EMBL" id="GAJ45976.1"/>
    </source>
</evidence>
<organism evidence="1 2">
    <name type="scientific">Holospora elegans E1</name>
    <dbReference type="NCBI Taxonomy" id="1427503"/>
    <lineage>
        <taxon>Bacteria</taxon>
        <taxon>Pseudomonadati</taxon>
        <taxon>Pseudomonadota</taxon>
        <taxon>Alphaproteobacteria</taxon>
        <taxon>Holosporales</taxon>
        <taxon>Holosporaceae</taxon>
        <taxon>Holospora</taxon>
    </lineage>
</organism>
<dbReference type="AlphaFoldDB" id="A0A023DX97"/>
<name>A0A023DX97_9PROT</name>
<keyword evidence="2" id="KW-1185">Reference proteome</keyword>
<comment type="caution">
    <text evidence="1">The sequence shown here is derived from an EMBL/GenBank/DDBJ whole genome shotgun (WGS) entry which is preliminary data.</text>
</comment>
<protein>
    <submittedName>
        <fullName evidence="1">Uncharacterized protein</fullName>
    </submittedName>
</protein>
<accession>A0A023DX97</accession>
<dbReference type="Proteomes" id="UP000024842">
    <property type="component" value="Unassembled WGS sequence"/>
</dbReference>
<reference evidence="1 2" key="1">
    <citation type="journal article" date="2014" name="FEMS Microbiol. Lett.">
        <title>Draft genome sequences of three Holospora species (Holospora obtusa, Holospora undulata, and Holospora elegans), endonuclear symbiotic bacteria of the ciliate Paramecium caudatum.</title>
        <authorList>
            <person name="Dohra H."/>
            <person name="Tanaka K."/>
            <person name="Suzuki T."/>
            <person name="Fujishima M."/>
            <person name="Suzuki H."/>
        </authorList>
    </citation>
    <scope>NUCLEOTIDE SEQUENCE [LARGE SCALE GENOMIC DNA]</scope>
    <source>
        <strain evidence="1 2">E1</strain>
    </source>
</reference>
<proteinExistence type="predicted"/>